<evidence type="ECO:0000256" key="4">
    <source>
        <dbReference type="ARBA" id="ARBA00022692"/>
    </source>
</evidence>
<dbReference type="EMBL" id="JXUW01000029">
    <property type="protein sequence ID" value="KJE75778.1"/>
    <property type="molecule type" value="Genomic_DNA"/>
</dbReference>
<dbReference type="Gene3D" id="1.20.120.1220">
    <property type="match status" value="1"/>
</dbReference>
<proteinExistence type="inferred from homology"/>
<comment type="subcellular location">
    <subcellularLocation>
        <location evidence="1">Cell membrane</location>
        <topology evidence="1">Multi-pass membrane protein</topology>
    </subcellularLocation>
</comment>
<dbReference type="InterPro" id="IPR000045">
    <property type="entry name" value="Prepilin_IV_endopep_pep"/>
</dbReference>
<evidence type="ECO:0000256" key="7">
    <source>
        <dbReference type="SAM" id="Phobius"/>
    </source>
</evidence>
<keyword evidence="4 7" id="KW-0812">Transmembrane</keyword>
<dbReference type="GO" id="GO:0006465">
    <property type="term" value="P:signal peptide processing"/>
    <property type="evidence" value="ECO:0007669"/>
    <property type="project" value="TreeGrafter"/>
</dbReference>
<feature type="transmembrane region" description="Helical" evidence="7">
    <location>
        <begin position="247"/>
        <end position="267"/>
    </location>
</feature>
<evidence type="ECO:0000256" key="3">
    <source>
        <dbReference type="ARBA" id="ARBA00022475"/>
    </source>
</evidence>
<dbReference type="OrthoDB" id="2087435at2"/>
<dbReference type="GeneID" id="78373505"/>
<evidence type="ECO:0000313" key="10">
    <source>
        <dbReference type="EMBL" id="KJE75778.1"/>
    </source>
</evidence>
<dbReference type="eggNOG" id="COG1989">
    <property type="taxonomic scope" value="Bacteria"/>
</dbReference>
<feature type="domain" description="Prepilin peptidase A24 N-terminal" evidence="9">
    <location>
        <begin position="28"/>
        <end position="108"/>
    </location>
</feature>
<evidence type="ECO:0000256" key="1">
    <source>
        <dbReference type="ARBA" id="ARBA00004651"/>
    </source>
</evidence>
<dbReference type="Proteomes" id="UP000032336">
    <property type="component" value="Unassembled WGS sequence"/>
</dbReference>
<dbReference type="InterPro" id="IPR050882">
    <property type="entry name" value="Prepilin_peptidase/N-MTase"/>
</dbReference>
<keyword evidence="5 7" id="KW-1133">Transmembrane helix</keyword>
<dbReference type="GO" id="GO:0005886">
    <property type="term" value="C:plasma membrane"/>
    <property type="evidence" value="ECO:0007669"/>
    <property type="project" value="UniProtKB-SubCell"/>
</dbReference>
<comment type="similarity">
    <text evidence="2">Belongs to the peptidase A24 family.</text>
</comment>
<feature type="transmembrane region" description="Helical" evidence="7">
    <location>
        <begin position="201"/>
        <end position="227"/>
    </location>
</feature>
<dbReference type="PATRIC" id="fig|1121877.4.peg.2767"/>
<evidence type="ECO:0000256" key="6">
    <source>
        <dbReference type="ARBA" id="ARBA00023136"/>
    </source>
</evidence>
<evidence type="ECO:0000259" key="8">
    <source>
        <dbReference type="Pfam" id="PF01478"/>
    </source>
</evidence>
<gene>
    <name evidence="10" type="primary">pppA</name>
    <name evidence="10" type="ORF">FEAC_24810</name>
</gene>
<keyword evidence="11" id="KW-1185">Reference proteome</keyword>
<evidence type="ECO:0000256" key="2">
    <source>
        <dbReference type="ARBA" id="ARBA00005801"/>
    </source>
</evidence>
<dbReference type="Pfam" id="PF01478">
    <property type="entry name" value="Peptidase_A24"/>
    <property type="match status" value="1"/>
</dbReference>
<protein>
    <submittedName>
        <fullName evidence="10">Leader peptidase PppA</fullName>
    </submittedName>
</protein>
<feature type="transmembrane region" description="Helical" evidence="7">
    <location>
        <begin position="144"/>
        <end position="162"/>
    </location>
</feature>
<feature type="transmembrane region" description="Helical" evidence="7">
    <location>
        <begin position="20"/>
        <end position="42"/>
    </location>
</feature>
<dbReference type="AlphaFoldDB" id="A0A0D8FR76"/>
<feature type="domain" description="Prepilin type IV endopeptidase peptidase" evidence="8">
    <location>
        <begin position="124"/>
        <end position="233"/>
    </location>
</feature>
<feature type="transmembrane region" description="Helical" evidence="7">
    <location>
        <begin position="168"/>
        <end position="189"/>
    </location>
</feature>
<evidence type="ECO:0000256" key="5">
    <source>
        <dbReference type="ARBA" id="ARBA00022989"/>
    </source>
</evidence>
<dbReference type="PANTHER" id="PTHR30487">
    <property type="entry name" value="TYPE 4 PREPILIN-LIKE PROTEINS LEADER PEPTIDE-PROCESSING ENZYME"/>
    <property type="match status" value="1"/>
</dbReference>
<feature type="transmembrane region" description="Helical" evidence="7">
    <location>
        <begin position="91"/>
        <end position="109"/>
    </location>
</feature>
<dbReference type="GO" id="GO:0004190">
    <property type="term" value="F:aspartic-type endopeptidase activity"/>
    <property type="evidence" value="ECO:0007669"/>
    <property type="project" value="InterPro"/>
</dbReference>
<accession>A0A0D8FR76</accession>
<keyword evidence="6 7" id="KW-0472">Membrane</keyword>
<comment type="caution">
    <text evidence="10">The sequence shown here is derived from an EMBL/GenBank/DDBJ whole genome shotgun (WGS) entry which is preliminary data.</text>
</comment>
<sequence length="269" mass="28482">MRGEDDNLTPQRFSPKPLVMYLVVVGLVFGLIGGSAVTALSFRIPAGMPLLIDRSRCPVCSHPIRARDNVPVFAYLWLRGRCRDCSTSIPLRYPLIELAGGAIGVVAALYPVDGIDKVSCGLALLIGLTAALIDQRTFRIPNRLTYPSAILLLLLGVVNALSTGRWTSFVATVSLAIAVLAFFIVIRLVSRGGMGLGDAKLAAVLTLGLASLGIWSVALAILASFFAGSVVGVSLMVVKRSSLRTQMPFGPFLTLGFVVTALGAGIYHL</sequence>
<dbReference type="InterPro" id="IPR010627">
    <property type="entry name" value="Prepilin_pept_A24_N"/>
</dbReference>
<dbReference type="RefSeq" id="WP_035390381.1">
    <property type="nucleotide sequence ID" value="NZ_JQKF01000024.1"/>
</dbReference>
<dbReference type="STRING" id="1121877.FEAC_24810"/>
<dbReference type="PANTHER" id="PTHR30487:SF0">
    <property type="entry name" value="PREPILIN LEADER PEPTIDASE_N-METHYLTRANSFERASE-RELATED"/>
    <property type="match status" value="1"/>
</dbReference>
<evidence type="ECO:0000259" key="9">
    <source>
        <dbReference type="Pfam" id="PF06750"/>
    </source>
</evidence>
<name>A0A0D8FR76_9ACTN</name>
<reference evidence="10 11" key="1">
    <citation type="submission" date="2015-01" db="EMBL/GenBank/DDBJ databases">
        <title>Draft genome of the acidophilic iron oxidizer Ferrimicrobium acidiphilum strain T23.</title>
        <authorList>
            <person name="Poehlein A."/>
            <person name="Eisen S."/>
            <person name="Schloemann M."/>
            <person name="Johnson B.D."/>
            <person name="Daniel R."/>
            <person name="Muehling M."/>
        </authorList>
    </citation>
    <scope>NUCLEOTIDE SEQUENCE [LARGE SCALE GENOMIC DNA]</scope>
    <source>
        <strain evidence="10 11">T23</strain>
    </source>
</reference>
<organism evidence="10 11">
    <name type="scientific">Ferrimicrobium acidiphilum DSM 19497</name>
    <dbReference type="NCBI Taxonomy" id="1121877"/>
    <lineage>
        <taxon>Bacteria</taxon>
        <taxon>Bacillati</taxon>
        <taxon>Actinomycetota</taxon>
        <taxon>Acidimicrobiia</taxon>
        <taxon>Acidimicrobiales</taxon>
        <taxon>Acidimicrobiaceae</taxon>
        <taxon>Ferrimicrobium</taxon>
    </lineage>
</organism>
<keyword evidence="3" id="KW-1003">Cell membrane</keyword>
<evidence type="ECO:0000313" key="11">
    <source>
        <dbReference type="Proteomes" id="UP000032336"/>
    </source>
</evidence>
<dbReference type="Pfam" id="PF06750">
    <property type="entry name" value="A24_N_bact"/>
    <property type="match status" value="1"/>
</dbReference>